<name>A0A6A6H856_VIRVR</name>
<organism evidence="3 4">
    <name type="scientific">Viridothelium virens</name>
    <name type="common">Speckled blister lichen</name>
    <name type="synonym">Trypethelium virens</name>
    <dbReference type="NCBI Taxonomy" id="1048519"/>
    <lineage>
        <taxon>Eukaryota</taxon>
        <taxon>Fungi</taxon>
        <taxon>Dikarya</taxon>
        <taxon>Ascomycota</taxon>
        <taxon>Pezizomycotina</taxon>
        <taxon>Dothideomycetes</taxon>
        <taxon>Dothideomycetes incertae sedis</taxon>
        <taxon>Trypetheliales</taxon>
        <taxon>Trypetheliaceae</taxon>
        <taxon>Viridothelium</taxon>
    </lineage>
</organism>
<evidence type="ECO:0000256" key="1">
    <source>
        <dbReference type="SAM" id="MobiDB-lite"/>
    </source>
</evidence>
<feature type="compositionally biased region" description="Basic and acidic residues" evidence="1">
    <location>
        <begin position="89"/>
        <end position="103"/>
    </location>
</feature>
<keyword evidence="4" id="KW-1185">Reference proteome</keyword>
<dbReference type="SUPFAM" id="SSF89895">
    <property type="entry name" value="FYSH domain"/>
    <property type="match status" value="1"/>
</dbReference>
<dbReference type="PANTHER" id="PTHR10927">
    <property type="entry name" value="RIBOSOME MATURATION PROTEIN SBDS"/>
    <property type="match status" value="1"/>
</dbReference>
<accession>A0A6A6H856</accession>
<feature type="domain" description="Ribosome maturation protein SDO1/SBDS N-terminal" evidence="2">
    <location>
        <begin position="8"/>
        <end position="99"/>
    </location>
</feature>
<evidence type="ECO:0000259" key="2">
    <source>
        <dbReference type="Pfam" id="PF01172"/>
    </source>
</evidence>
<dbReference type="EMBL" id="ML991801">
    <property type="protein sequence ID" value="KAF2234127.1"/>
    <property type="molecule type" value="Genomic_DNA"/>
</dbReference>
<dbReference type="OrthoDB" id="2567806at2759"/>
<evidence type="ECO:0000313" key="3">
    <source>
        <dbReference type="EMBL" id="KAF2234127.1"/>
    </source>
</evidence>
<feature type="compositionally biased region" description="Polar residues" evidence="1">
    <location>
        <begin position="104"/>
        <end position="115"/>
    </location>
</feature>
<dbReference type="InterPro" id="IPR019783">
    <property type="entry name" value="SDO1/SBDS_N"/>
</dbReference>
<sequence length="115" mass="12652">MARGNAPQTKVHLKGKEEDFIVFVDSAKAVQDWKNDKSVPLAQVVSGWKVLVTHKHGTQGVLDTASNAVLENEFGTHKEEDVVKQILERGDVQETEEHGRQGDRNVTQGPSISHG</sequence>
<dbReference type="PANTHER" id="PTHR10927:SF2">
    <property type="entry name" value="RESTRICTION OF TELOMERE CAPPING PROTEIN 3"/>
    <property type="match status" value="1"/>
</dbReference>
<evidence type="ECO:0000313" key="4">
    <source>
        <dbReference type="Proteomes" id="UP000800092"/>
    </source>
</evidence>
<protein>
    <submittedName>
        <fullName evidence="3">Shwachman-Bodian-diamond syndrome protein</fullName>
    </submittedName>
</protein>
<dbReference type="Gene3D" id="3.30.1250.10">
    <property type="entry name" value="Ribosome maturation protein SBDS, N-terminal domain"/>
    <property type="match status" value="1"/>
</dbReference>
<gene>
    <name evidence="3" type="ORF">EV356DRAFT_567473</name>
</gene>
<feature type="region of interest" description="Disordered" evidence="1">
    <location>
        <begin position="89"/>
        <end position="115"/>
    </location>
</feature>
<dbReference type="InterPro" id="IPR036786">
    <property type="entry name" value="Ribosome_mat_SBDS_N_sf"/>
</dbReference>
<dbReference type="AlphaFoldDB" id="A0A6A6H856"/>
<dbReference type="Pfam" id="PF01172">
    <property type="entry name" value="SBDS_N"/>
    <property type="match status" value="1"/>
</dbReference>
<dbReference type="InterPro" id="IPR039100">
    <property type="entry name" value="Sdo1/SBDS-like"/>
</dbReference>
<proteinExistence type="predicted"/>
<reference evidence="3" key="1">
    <citation type="journal article" date="2020" name="Stud. Mycol.">
        <title>101 Dothideomycetes genomes: a test case for predicting lifestyles and emergence of pathogens.</title>
        <authorList>
            <person name="Haridas S."/>
            <person name="Albert R."/>
            <person name="Binder M."/>
            <person name="Bloem J."/>
            <person name="Labutti K."/>
            <person name="Salamov A."/>
            <person name="Andreopoulos B."/>
            <person name="Baker S."/>
            <person name="Barry K."/>
            <person name="Bills G."/>
            <person name="Bluhm B."/>
            <person name="Cannon C."/>
            <person name="Castanera R."/>
            <person name="Culley D."/>
            <person name="Daum C."/>
            <person name="Ezra D."/>
            <person name="Gonzalez J."/>
            <person name="Henrissat B."/>
            <person name="Kuo A."/>
            <person name="Liang C."/>
            <person name="Lipzen A."/>
            <person name="Lutzoni F."/>
            <person name="Magnuson J."/>
            <person name="Mondo S."/>
            <person name="Nolan M."/>
            <person name="Ohm R."/>
            <person name="Pangilinan J."/>
            <person name="Park H.-J."/>
            <person name="Ramirez L."/>
            <person name="Alfaro M."/>
            <person name="Sun H."/>
            <person name="Tritt A."/>
            <person name="Yoshinaga Y."/>
            <person name="Zwiers L.-H."/>
            <person name="Turgeon B."/>
            <person name="Goodwin S."/>
            <person name="Spatafora J."/>
            <person name="Crous P."/>
            <person name="Grigoriev I."/>
        </authorList>
    </citation>
    <scope>NUCLEOTIDE SEQUENCE</scope>
    <source>
        <strain evidence="3">Tuck. ex Michener</strain>
    </source>
</reference>
<dbReference type="Proteomes" id="UP000800092">
    <property type="component" value="Unassembled WGS sequence"/>
</dbReference>